<feature type="non-terminal residue" evidence="1">
    <location>
        <position position="1"/>
    </location>
</feature>
<dbReference type="EMBL" id="AUSU01006989">
    <property type="protein sequence ID" value="EPS61239.1"/>
    <property type="molecule type" value="Genomic_DNA"/>
</dbReference>
<protein>
    <submittedName>
        <fullName evidence="1">Uncharacterized protein</fullName>
    </submittedName>
</protein>
<evidence type="ECO:0000313" key="2">
    <source>
        <dbReference type="Proteomes" id="UP000015453"/>
    </source>
</evidence>
<sequence length="76" mass="8496">VSRIIEILVTIQAVVLPQQKQVFSGQQCRRFAISEYLHTPITGSSDTRAQAKHIQSSSPVNIKEKLQINQTLDPIP</sequence>
<gene>
    <name evidence="1" type="ORF">M569_13560</name>
</gene>
<name>S8C3J6_9LAMI</name>
<comment type="caution">
    <text evidence="1">The sequence shown here is derived from an EMBL/GenBank/DDBJ whole genome shotgun (WGS) entry which is preliminary data.</text>
</comment>
<accession>S8C3J6</accession>
<dbReference type="AlphaFoldDB" id="S8C3J6"/>
<reference evidence="1 2" key="1">
    <citation type="journal article" date="2013" name="BMC Genomics">
        <title>The miniature genome of a carnivorous plant Genlisea aurea contains a low number of genes and short non-coding sequences.</title>
        <authorList>
            <person name="Leushkin E.V."/>
            <person name="Sutormin R.A."/>
            <person name="Nabieva E.R."/>
            <person name="Penin A.A."/>
            <person name="Kondrashov A.S."/>
            <person name="Logacheva M.D."/>
        </authorList>
    </citation>
    <scope>NUCLEOTIDE SEQUENCE [LARGE SCALE GENOMIC DNA]</scope>
</reference>
<dbReference type="Proteomes" id="UP000015453">
    <property type="component" value="Unassembled WGS sequence"/>
</dbReference>
<organism evidence="1 2">
    <name type="scientific">Genlisea aurea</name>
    <dbReference type="NCBI Taxonomy" id="192259"/>
    <lineage>
        <taxon>Eukaryota</taxon>
        <taxon>Viridiplantae</taxon>
        <taxon>Streptophyta</taxon>
        <taxon>Embryophyta</taxon>
        <taxon>Tracheophyta</taxon>
        <taxon>Spermatophyta</taxon>
        <taxon>Magnoliopsida</taxon>
        <taxon>eudicotyledons</taxon>
        <taxon>Gunneridae</taxon>
        <taxon>Pentapetalae</taxon>
        <taxon>asterids</taxon>
        <taxon>lamiids</taxon>
        <taxon>Lamiales</taxon>
        <taxon>Lentibulariaceae</taxon>
        <taxon>Genlisea</taxon>
    </lineage>
</organism>
<evidence type="ECO:0000313" key="1">
    <source>
        <dbReference type="EMBL" id="EPS61239.1"/>
    </source>
</evidence>
<keyword evidence="2" id="KW-1185">Reference proteome</keyword>
<proteinExistence type="predicted"/>